<name>A0A1L7WQ61_9HELO</name>
<sequence>MAPPPKVKGKESNDLEPSNQQHPRQRPWRQFTLQYQPDLPRLRLPPGQNLPTRFEQDLQTAVGLLVPVQLAAFERAAEVPGLVRPVEESSEASAQGTRGRTFGDILQTSTRDLERLVRNILSVQKKMAQPPQQQAMAPQQPESDGQSQPQVQAGPSMSQQQTMAPQPGALEVTTQSPQRPVQYGTGQSPNIVHTTSHPFSTLNSSVFAGSPSQQHHSDFQHEVGQAHQSSDLSEYINWTDMMGEGAGASEDSMFQSFDPSWQAAQPQSANSSRYDGQMDILGAGAEQFPMVQNPGMMHQMAVGQPQQLPNLYGDNVQSHMMDAGAGQNLMQCTSVPMPQMPAPTQRPPPELLPGQVIPIFDNGHAHLHLSGSRALNSRPIPQHITHILNVTQEQLDKRQLKAFKDRYERAPLSEDAPADEDGIFKPVHVDNILTMGRMVLREGGHLLVHDTRAISRAPAAIMIILMEVFGMTLVEADNQVMNRRPGGVKIAPHVWMNVKTRAKMHDKLPRQQVNQSQNFMPPPPPPPAAYQGPIQPQGQQPSAPILVAPWPMLRHPDQHQKHRAFSPLEKPLDLLQFGKTQPLPVQPVDTNLVVYNTRVLQTPNQSYASIYNSQTPASGPAPAQRQRITPPSQPEVPSDGNIDRLLQRCDPDALAKAALEQKAKKLPTPDCVNKAEVSSPRGEGYFGTSGDQSSGQNRWTSPVTFELASDDPREVEQRPPRQFGASPSQSTAQDGQQQNHTSPTEQSATLVFNGKLFSYLVERVSLYVYLGSQVVAPAGNNTYIVDCGEEPSPYAGFPCIFPPAKELDLGRLVNFAKQCLSGGGTLLIRASDDQHSRMRASAVAFFLMCILGRMKAEQAIELLKPICLPQNPNIVNRILADFRRKYPESFAQAHGVEAEGQGSKDRIDASKGANTSKPSETGGPCLPSQSNESVPKTQGYLVASARPQSGFSSTPHSGQKRPSSSLPEGSTLPSAKKQNLGGASQNAPGTSGQEAPARSPPKYGFPESALKTTTTRKGEPQSKKAQASKPETKTERKSNFPSGSDGQERREPRKRGRPKGSTNKPKNGQDATTALAPGQKTKKQKFRQEDTTAPNPGQETNEQEVGQESDATLSPDPGKNEPKFGLKGTAVQQILTDSEHITAFVISHLAPRSQAALDQGIPIEIVQPMEQGSVMTVNNRINPPPPSRAGGSRLFQSVGHQPQINYDTDPIFRNFPTATREAAQMGRDDPHMPLGHATFTMECEHAQRGLIAEHQARGNTEPLIEHPINEYGPRLDAVYERMNALPEPVPAILNPPRQPVRNHTNPFAVAVPGSMAWRVQLAFDGRPLMHPVGDAVTFRNNFSRDEYSMTAYQPPPWEIEGREEYPVTADQSPPLEVEIENQDEDWFTADQTPAWQSDFVDERDEEYWWMNPFE</sequence>
<feature type="region of interest" description="Disordered" evidence="1">
    <location>
        <begin position="125"/>
        <end position="189"/>
    </location>
</feature>
<feature type="compositionally biased region" description="Polar residues" evidence="1">
    <location>
        <begin position="172"/>
        <end position="189"/>
    </location>
</feature>
<accession>A0A1L7WQ61</accession>
<feature type="compositionally biased region" description="Polar residues" evidence="1">
    <location>
        <begin position="1061"/>
        <end position="1072"/>
    </location>
</feature>
<organism evidence="2 3">
    <name type="scientific">Phialocephala subalpina</name>
    <dbReference type="NCBI Taxonomy" id="576137"/>
    <lineage>
        <taxon>Eukaryota</taxon>
        <taxon>Fungi</taxon>
        <taxon>Dikarya</taxon>
        <taxon>Ascomycota</taxon>
        <taxon>Pezizomycotina</taxon>
        <taxon>Leotiomycetes</taxon>
        <taxon>Helotiales</taxon>
        <taxon>Mollisiaceae</taxon>
        <taxon>Phialocephala</taxon>
        <taxon>Phialocephala fortinii species complex</taxon>
    </lineage>
</organism>
<feature type="compositionally biased region" description="Polar residues" evidence="1">
    <location>
        <begin position="1091"/>
        <end position="1100"/>
    </location>
</feature>
<feature type="region of interest" description="Disordered" evidence="1">
    <location>
        <begin position="610"/>
        <end position="644"/>
    </location>
</feature>
<feature type="region of interest" description="Disordered" evidence="1">
    <location>
        <begin position="894"/>
        <end position="1125"/>
    </location>
</feature>
<feature type="compositionally biased region" description="Polar residues" evidence="1">
    <location>
        <begin position="689"/>
        <end position="703"/>
    </location>
</feature>
<feature type="region of interest" description="Disordered" evidence="1">
    <location>
        <begin position="666"/>
        <end position="746"/>
    </location>
</feature>
<feature type="compositionally biased region" description="Polar residues" evidence="1">
    <location>
        <begin position="725"/>
        <end position="746"/>
    </location>
</feature>
<feature type="region of interest" description="Disordered" evidence="1">
    <location>
        <begin position="84"/>
        <end position="106"/>
    </location>
</feature>
<gene>
    <name evidence="2" type="ORF">PAC_04794</name>
</gene>
<dbReference type="Proteomes" id="UP000184330">
    <property type="component" value="Unassembled WGS sequence"/>
</dbReference>
<reference evidence="2 3" key="1">
    <citation type="submission" date="2016-03" db="EMBL/GenBank/DDBJ databases">
        <authorList>
            <person name="Ploux O."/>
        </authorList>
    </citation>
    <scope>NUCLEOTIDE SEQUENCE [LARGE SCALE GENOMIC DNA]</scope>
    <source>
        <strain evidence="2 3">UAMH 11012</strain>
    </source>
</reference>
<evidence type="ECO:0000256" key="1">
    <source>
        <dbReference type="SAM" id="MobiDB-lite"/>
    </source>
</evidence>
<feature type="region of interest" description="Disordered" evidence="1">
    <location>
        <begin position="206"/>
        <end position="227"/>
    </location>
</feature>
<feature type="compositionally biased region" description="Polar residues" evidence="1">
    <location>
        <begin position="142"/>
        <end position="164"/>
    </location>
</feature>
<dbReference type="Gene3D" id="3.90.190.10">
    <property type="entry name" value="Protein tyrosine phosphatase superfamily"/>
    <property type="match status" value="1"/>
</dbReference>
<feature type="compositionally biased region" description="Polar residues" evidence="1">
    <location>
        <begin position="927"/>
        <end position="936"/>
    </location>
</feature>
<evidence type="ECO:0000313" key="3">
    <source>
        <dbReference type="Proteomes" id="UP000184330"/>
    </source>
</evidence>
<dbReference type="OrthoDB" id="2017893at2759"/>
<feature type="region of interest" description="Disordered" evidence="1">
    <location>
        <begin position="1"/>
        <end position="28"/>
    </location>
</feature>
<dbReference type="EMBL" id="FJOG01000005">
    <property type="protein sequence ID" value="CZR54909.1"/>
    <property type="molecule type" value="Genomic_DNA"/>
</dbReference>
<feature type="compositionally biased region" description="Basic and acidic residues" evidence="1">
    <location>
        <begin position="710"/>
        <end position="719"/>
    </location>
</feature>
<proteinExistence type="predicted"/>
<dbReference type="InterPro" id="IPR029021">
    <property type="entry name" value="Prot-tyrosine_phosphatase-like"/>
</dbReference>
<feature type="compositionally biased region" description="Low complexity" evidence="1">
    <location>
        <begin position="529"/>
        <end position="542"/>
    </location>
</feature>
<keyword evidence="3" id="KW-1185">Reference proteome</keyword>
<feature type="compositionally biased region" description="Low complexity" evidence="1">
    <location>
        <begin position="125"/>
        <end position="141"/>
    </location>
</feature>
<protein>
    <submittedName>
        <fullName evidence="2">Uncharacterized protein</fullName>
    </submittedName>
</protein>
<feature type="region of interest" description="Disordered" evidence="1">
    <location>
        <begin position="512"/>
        <end position="542"/>
    </location>
</feature>
<evidence type="ECO:0000313" key="2">
    <source>
        <dbReference type="EMBL" id="CZR54909.1"/>
    </source>
</evidence>
<dbReference type="SUPFAM" id="SSF52799">
    <property type="entry name" value="(Phosphotyrosine protein) phosphatases II"/>
    <property type="match status" value="1"/>
</dbReference>
<feature type="compositionally biased region" description="Polar residues" evidence="1">
    <location>
        <begin position="946"/>
        <end position="993"/>
    </location>
</feature>